<organism evidence="2 3">
    <name type="scientific">Aspergillus pseudoustus</name>
    <dbReference type="NCBI Taxonomy" id="1810923"/>
    <lineage>
        <taxon>Eukaryota</taxon>
        <taxon>Fungi</taxon>
        <taxon>Dikarya</taxon>
        <taxon>Ascomycota</taxon>
        <taxon>Pezizomycotina</taxon>
        <taxon>Eurotiomycetes</taxon>
        <taxon>Eurotiomycetidae</taxon>
        <taxon>Eurotiales</taxon>
        <taxon>Aspergillaceae</taxon>
        <taxon>Aspergillus</taxon>
        <taxon>Aspergillus subgen. Nidulantes</taxon>
    </lineage>
</organism>
<dbReference type="EMBL" id="JBFXLU010000113">
    <property type="protein sequence ID" value="KAL2841139.1"/>
    <property type="molecule type" value="Genomic_DNA"/>
</dbReference>
<comment type="caution">
    <text evidence="2">The sequence shown here is derived from an EMBL/GenBank/DDBJ whole genome shotgun (WGS) entry which is preliminary data.</text>
</comment>
<proteinExistence type="predicted"/>
<gene>
    <name evidence="2" type="ORF">BJY01DRAFT_236482</name>
</gene>
<reference evidence="2 3" key="1">
    <citation type="submission" date="2024-07" db="EMBL/GenBank/DDBJ databases">
        <title>Section-level genome sequencing and comparative genomics of Aspergillus sections Usti and Cavernicolus.</title>
        <authorList>
            <consortium name="Lawrence Berkeley National Laboratory"/>
            <person name="Nybo J.L."/>
            <person name="Vesth T.C."/>
            <person name="Theobald S."/>
            <person name="Frisvad J.C."/>
            <person name="Larsen T.O."/>
            <person name="Kjaerboelling I."/>
            <person name="Rothschild-Mancinelli K."/>
            <person name="Lyhne E.K."/>
            <person name="Kogle M.E."/>
            <person name="Barry K."/>
            <person name="Clum A."/>
            <person name="Na H."/>
            <person name="Ledsgaard L."/>
            <person name="Lin J."/>
            <person name="Lipzen A."/>
            <person name="Kuo A."/>
            <person name="Riley R."/>
            <person name="Mondo S."/>
            <person name="Labutti K."/>
            <person name="Haridas S."/>
            <person name="Pangalinan J."/>
            <person name="Salamov A.A."/>
            <person name="Simmons B.A."/>
            <person name="Magnuson J.K."/>
            <person name="Chen J."/>
            <person name="Drula E."/>
            <person name="Henrissat B."/>
            <person name="Wiebenga A."/>
            <person name="Lubbers R.J."/>
            <person name="Gomes A.C."/>
            <person name="Makela M.R."/>
            <person name="Stajich J."/>
            <person name="Grigoriev I.V."/>
            <person name="Mortensen U.H."/>
            <person name="De Vries R.P."/>
            <person name="Baker S.E."/>
            <person name="Andersen M.R."/>
        </authorList>
    </citation>
    <scope>NUCLEOTIDE SEQUENCE [LARGE SCALE GENOMIC DNA]</scope>
    <source>
        <strain evidence="2 3">CBS 123904</strain>
    </source>
</reference>
<dbReference type="InterPro" id="IPR021833">
    <property type="entry name" value="DUF3425"/>
</dbReference>
<dbReference type="Pfam" id="PF11905">
    <property type="entry name" value="DUF3425"/>
    <property type="match status" value="1"/>
</dbReference>
<dbReference type="PANTHER" id="PTHR38116:SF1">
    <property type="entry name" value="BZIP DOMAIN-CONTAINING PROTEIN"/>
    <property type="match status" value="1"/>
</dbReference>
<feature type="region of interest" description="Disordered" evidence="1">
    <location>
        <begin position="27"/>
        <end position="52"/>
    </location>
</feature>
<accession>A0ABR4JNC5</accession>
<evidence type="ECO:0000313" key="3">
    <source>
        <dbReference type="Proteomes" id="UP001610446"/>
    </source>
</evidence>
<name>A0ABR4JNC5_9EURO</name>
<dbReference type="PANTHER" id="PTHR38116">
    <property type="entry name" value="CHROMOSOME 7, WHOLE GENOME SHOTGUN SEQUENCE"/>
    <property type="match status" value="1"/>
</dbReference>
<protein>
    <submittedName>
        <fullName evidence="2">Uncharacterized protein</fullName>
    </submittedName>
</protein>
<evidence type="ECO:0000256" key="1">
    <source>
        <dbReference type="SAM" id="MobiDB-lite"/>
    </source>
</evidence>
<sequence length="290" mass="32114">MSVARDAIDDLSGIHDPAIRRRVQNRLNQRAHHLTDPGARRQGKQRSTGQDSLQVARTSAFQTHNLTCTFLPPAIHDLMHDFEKQALASYITGSPQTDHLLSLSRVNLLRAAYENVVAVGMAADWLCCDEAISAFSPLSPTLAPAASTSATTTESPGYFSIPPSLAPTALQRTVPHHPWADIFPFPAMRDNLIRAVAGFEDDEFCHDITGFWDTRRSNATLLVWGTPWDARNWEATEEFVRKWGALLMVGCPELLVSTNAWRRARGEKPLRWRGVVDDGNSSSSRVSMVG</sequence>
<evidence type="ECO:0000313" key="2">
    <source>
        <dbReference type="EMBL" id="KAL2841139.1"/>
    </source>
</evidence>
<dbReference type="Proteomes" id="UP001610446">
    <property type="component" value="Unassembled WGS sequence"/>
</dbReference>
<keyword evidence="3" id="KW-1185">Reference proteome</keyword>